<evidence type="ECO:0000256" key="5">
    <source>
        <dbReference type="ARBA" id="ARBA00022786"/>
    </source>
</evidence>
<dbReference type="GO" id="GO:0070536">
    <property type="term" value="P:protein K63-linked deubiquitination"/>
    <property type="evidence" value="ECO:0007669"/>
    <property type="project" value="InterPro"/>
</dbReference>
<feature type="region of interest" description="Disordered" evidence="9">
    <location>
        <begin position="220"/>
        <end position="338"/>
    </location>
</feature>
<name>A0A8H3C5V0_9AGAM</name>
<keyword evidence="3" id="KW-0645">Protease</keyword>
<dbReference type="Gene3D" id="3.40.140.10">
    <property type="entry name" value="Cytidine Deaminase, domain 2"/>
    <property type="match status" value="1"/>
</dbReference>
<dbReference type="EMBL" id="CAJMWS010001146">
    <property type="protein sequence ID" value="CAE6474070.1"/>
    <property type="molecule type" value="Genomic_DNA"/>
</dbReference>
<feature type="compositionally biased region" description="Basic and acidic residues" evidence="9">
    <location>
        <begin position="136"/>
        <end position="165"/>
    </location>
</feature>
<evidence type="ECO:0000256" key="2">
    <source>
        <dbReference type="ARBA" id="ARBA00010981"/>
    </source>
</evidence>
<dbReference type="InterPro" id="IPR000555">
    <property type="entry name" value="JAMM/MPN+_dom"/>
</dbReference>
<dbReference type="PROSITE" id="PS50249">
    <property type="entry name" value="MPN"/>
    <property type="match status" value="1"/>
</dbReference>
<comment type="cofactor">
    <cofactor evidence="1">
        <name>Zn(2+)</name>
        <dbReference type="ChEBI" id="CHEBI:29105"/>
    </cofactor>
</comment>
<feature type="compositionally biased region" description="Pro residues" evidence="9">
    <location>
        <begin position="523"/>
        <end position="537"/>
    </location>
</feature>
<dbReference type="GO" id="GO:0016020">
    <property type="term" value="C:membrane"/>
    <property type="evidence" value="ECO:0007669"/>
    <property type="project" value="TreeGrafter"/>
</dbReference>
<comment type="caution">
    <text evidence="11">The sequence shown here is derived from an EMBL/GenBank/DDBJ whole genome shotgun (WGS) entry which is preliminary data.</text>
</comment>
<evidence type="ECO:0000256" key="7">
    <source>
        <dbReference type="ARBA" id="ARBA00022833"/>
    </source>
</evidence>
<evidence type="ECO:0000256" key="4">
    <source>
        <dbReference type="ARBA" id="ARBA00022723"/>
    </source>
</evidence>
<dbReference type="GO" id="GO:0006508">
    <property type="term" value="P:proteolysis"/>
    <property type="evidence" value="ECO:0007669"/>
    <property type="project" value="UniProtKB-KW"/>
</dbReference>
<feature type="compositionally biased region" description="Basic and acidic residues" evidence="9">
    <location>
        <begin position="300"/>
        <end position="317"/>
    </location>
</feature>
<dbReference type="FunFam" id="3.40.140.10:FF:000033">
    <property type="entry name" value="AMSH-like protease sst2"/>
    <property type="match status" value="1"/>
</dbReference>
<feature type="compositionally biased region" description="Pro residues" evidence="9">
    <location>
        <begin position="118"/>
        <end position="129"/>
    </location>
</feature>
<dbReference type="PANTHER" id="PTHR12947:SF13">
    <property type="entry name" value="FI19924P1"/>
    <property type="match status" value="1"/>
</dbReference>
<dbReference type="Proteomes" id="UP000663846">
    <property type="component" value="Unassembled WGS sequence"/>
</dbReference>
<keyword evidence="7" id="KW-0862">Zinc</keyword>
<comment type="similarity">
    <text evidence="2">Belongs to the peptidase M67C family.</text>
</comment>
<accession>A0A8H3C5V0</accession>
<dbReference type="GO" id="GO:0140492">
    <property type="term" value="F:metal-dependent deubiquitinase activity"/>
    <property type="evidence" value="ECO:0007669"/>
    <property type="project" value="InterPro"/>
</dbReference>
<feature type="compositionally biased region" description="Polar residues" evidence="9">
    <location>
        <begin position="453"/>
        <end position="463"/>
    </location>
</feature>
<dbReference type="AlphaFoldDB" id="A0A8H3C5V0"/>
<keyword evidence="6" id="KW-0378">Hydrolase</keyword>
<organism evidence="11 12">
    <name type="scientific">Rhizoctonia solani</name>
    <dbReference type="NCBI Taxonomy" id="456999"/>
    <lineage>
        <taxon>Eukaryota</taxon>
        <taxon>Fungi</taxon>
        <taxon>Dikarya</taxon>
        <taxon>Basidiomycota</taxon>
        <taxon>Agaricomycotina</taxon>
        <taxon>Agaricomycetes</taxon>
        <taxon>Cantharellales</taxon>
        <taxon>Ceratobasidiaceae</taxon>
        <taxon>Rhizoctonia</taxon>
    </lineage>
</organism>
<feature type="compositionally biased region" description="Pro residues" evidence="9">
    <location>
        <begin position="277"/>
        <end position="293"/>
    </location>
</feature>
<feature type="compositionally biased region" description="Polar residues" evidence="9">
    <location>
        <begin position="616"/>
        <end position="625"/>
    </location>
</feature>
<dbReference type="SMART" id="SM00232">
    <property type="entry name" value="JAB_MPN"/>
    <property type="match status" value="1"/>
</dbReference>
<feature type="compositionally biased region" description="Basic and acidic residues" evidence="9">
    <location>
        <begin position="108"/>
        <end position="117"/>
    </location>
</feature>
<reference evidence="11" key="1">
    <citation type="submission" date="2021-01" db="EMBL/GenBank/DDBJ databases">
        <authorList>
            <person name="Kaushik A."/>
        </authorList>
    </citation>
    <scope>NUCLEOTIDE SEQUENCE</scope>
    <source>
        <strain evidence="11">AG1-1C</strain>
    </source>
</reference>
<proteinExistence type="inferred from homology"/>
<dbReference type="SUPFAM" id="SSF102712">
    <property type="entry name" value="JAB1/MPN domain"/>
    <property type="match status" value="1"/>
</dbReference>
<dbReference type="GO" id="GO:0046872">
    <property type="term" value="F:metal ion binding"/>
    <property type="evidence" value="ECO:0007669"/>
    <property type="project" value="UniProtKB-KW"/>
</dbReference>
<gene>
    <name evidence="11" type="ORF">RDB_LOCUS181202</name>
</gene>
<dbReference type="Pfam" id="PF01398">
    <property type="entry name" value="JAB"/>
    <property type="match status" value="1"/>
</dbReference>
<dbReference type="InterPro" id="IPR044098">
    <property type="entry name" value="STAMBP/STALP-like_MPN"/>
</dbReference>
<keyword evidence="8" id="KW-0482">Metalloprotease</keyword>
<evidence type="ECO:0000259" key="10">
    <source>
        <dbReference type="PROSITE" id="PS50249"/>
    </source>
</evidence>
<feature type="compositionally biased region" description="Pro residues" evidence="9">
    <location>
        <begin position="627"/>
        <end position="640"/>
    </location>
</feature>
<dbReference type="GO" id="GO:0005768">
    <property type="term" value="C:endosome"/>
    <property type="evidence" value="ECO:0007669"/>
    <property type="project" value="TreeGrafter"/>
</dbReference>
<evidence type="ECO:0000256" key="6">
    <source>
        <dbReference type="ARBA" id="ARBA00022801"/>
    </source>
</evidence>
<sequence length="831" mass="90687">MSRRPFSIAELAARSRPTGYDPSKSLKDLLRIATAERNAGDDAKAAGNVEAAFIHFAKASTLMLDELPGHPKFTELTAAQKEAVQVQGQIIHDQLGQIKSLVTDRFNESRAKHHEPDFLPPPVQTPTPTPQRQRQRTQDANRRSMEEQRRQEEEKRRHQEEETRARRARHQHEAQMLIAEQRRRQQTTTNGHDQINNIVANARLARQEKERLEEQKRLQEAAMLGYPTPASLRTRPDSYEAPPQPSIPQTQHFVPERSASAAGLHRANSAARVHAPVPAPAPAPVPAPAPIPRAPSRTASRADNHYHRPISDPRSRENPPVSAPPRSSSRADHRPVPTAIRTDAFAARNESAPAAFGASAAASAAYNAAYGPGLAYGTNPLPGTGARQRKQSIASPVKERPPGGGFNGPPPTTHAPVPRRRTASTGPQKPPVFPLDPRANGVFPTIDKRPPEQRSSYPTQSPTKHPAPAFPHPEPASTSKPELQGILPLESPSHTWAREPEVHAPAPRRNGTNGHGPVRGSSYPPPVTTTSPPPGPISYPTIMTMHQREQGYHPSSYSMFSLAGLATALTAERDIQAFGSPPKQNLNTPPALLFQPNPDPTPPGSKAQLPGGYGTPPSQTQTNYATRPPPAVPMSTPPVSVPTHEEDDSSRLRQVLLPEEVIQKFMSIAKPNTLRRTETCGLLLGKARGGGFAVTTLLIPRQRGTTDTCEMIEEELILDFQETRGLITLGWIHTHPTQSCFMSSMDLHTHSAYQASLKEAFAIVCAPSSSPNVGIFRLTDPPGLQVILKCTAKESFHPHTTGNIYTDADQGHVKMVKKLELSIVDLRRHSG</sequence>
<evidence type="ECO:0000256" key="3">
    <source>
        <dbReference type="ARBA" id="ARBA00022670"/>
    </source>
</evidence>
<dbReference type="PANTHER" id="PTHR12947">
    <property type="entry name" value="AMSH-LIKE PROTEASE"/>
    <property type="match status" value="1"/>
</dbReference>
<evidence type="ECO:0000256" key="8">
    <source>
        <dbReference type="ARBA" id="ARBA00023049"/>
    </source>
</evidence>
<keyword evidence="5" id="KW-0833">Ubl conjugation pathway</keyword>
<keyword evidence="4" id="KW-0479">Metal-binding</keyword>
<dbReference type="Gene3D" id="1.20.58.80">
    <property type="entry name" value="Phosphotransferase system, lactose/cellobiose-type IIA subunit"/>
    <property type="match status" value="1"/>
</dbReference>
<dbReference type="CDD" id="cd08066">
    <property type="entry name" value="MPN_AMSH_like"/>
    <property type="match status" value="1"/>
</dbReference>
<feature type="region of interest" description="Disordered" evidence="9">
    <location>
        <begin position="578"/>
        <end position="650"/>
    </location>
</feature>
<protein>
    <recommendedName>
        <fullName evidence="10">MPN domain-containing protein</fullName>
    </recommendedName>
</protein>
<dbReference type="GO" id="GO:0061578">
    <property type="term" value="F:K63-linked deubiquitinase activity"/>
    <property type="evidence" value="ECO:0007669"/>
    <property type="project" value="InterPro"/>
</dbReference>
<feature type="domain" description="MPN" evidence="10">
    <location>
        <begin position="655"/>
        <end position="784"/>
    </location>
</feature>
<feature type="region of interest" description="Disordered" evidence="9">
    <location>
        <begin position="108"/>
        <end position="171"/>
    </location>
</feature>
<evidence type="ECO:0000313" key="11">
    <source>
        <dbReference type="EMBL" id="CAE6474070.1"/>
    </source>
</evidence>
<evidence type="ECO:0000313" key="12">
    <source>
        <dbReference type="Proteomes" id="UP000663846"/>
    </source>
</evidence>
<dbReference type="InterPro" id="IPR037518">
    <property type="entry name" value="MPN"/>
</dbReference>
<feature type="region of interest" description="Disordered" evidence="9">
    <location>
        <begin position="380"/>
        <end position="541"/>
    </location>
</feature>
<evidence type="ECO:0000256" key="9">
    <source>
        <dbReference type="SAM" id="MobiDB-lite"/>
    </source>
</evidence>
<evidence type="ECO:0000256" key="1">
    <source>
        <dbReference type="ARBA" id="ARBA00001947"/>
    </source>
</evidence>